<dbReference type="GeneID" id="84023015"/>
<dbReference type="Proteomes" id="UP001202031">
    <property type="component" value="Unassembled WGS sequence"/>
</dbReference>
<evidence type="ECO:0000256" key="1">
    <source>
        <dbReference type="SAM" id="Coils"/>
    </source>
</evidence>
<keyword evidence="4" id="KW-1185">Reference proteome</keyword>
<proteinExistence type="predicted"/>
<sequence length="300" mass="36432">MPQDIQSFKRARAASRDEQAVWMRFIRMFKRNKTLRYIFIVILFLFIIFYTWATLSLKKLNEIGDAFNILNTFFTALAFIGLILTILLQRKDLALQREELKLQREEMQRQCEEQKRQADEFEEQNRLMKIQQFESFFFNYFEQIIKLKKDIYRYLKKDLEELEDKNVIDFLYSYLGYYIKGNFINIKFSINIEIGIHESINSLASLIDSFYIICQSVLDNNYLPEEKKKLYLNIIFSIFNRSELDIIDFYGHFFEYYSLVEILEKNKFLRPFPIKEILEKENMETLKKSFHYEKKNILAV</sequence>
<feature type="coiled-coil region" evidence="1">
    <location>
        <begin position="88"/>
        <end position="165"/>
    </location>
</feature>
<dbReference type="RefSeq" id="WP_249853021.1">
    <property type="nucleotide sequence ID" value="NZ_JAMGSI010000001.1"/>
</dbReference>
<feature type="transmembrane region" description="Helical" evidence="2">
    <location>
        <begin position="67"/>
        <end position="88"/>
    </location>
</feature>
<dbReference type="EMBL" id="JAMGSI010000001">
    <property type="protein sequence ID" value="MCL6656490.1"/>
    <property type="molecule type" value="Genomic_DNA"/>
</dbReference>
<protein>
    <recommendedName>
        <fullName evidence="5">Phage abortive infection protein</fullName>
    </recommendedName>
</protein>
<name>A0ABT0R5T2_9BACT</name>
<organism evidence="3 4">
    <name type="scientific">Akkermansia massiliensis</name>
    <dbReference type="NCBI Taxonomy" id="2927224"/>
    <lineage>
        <taxon>Bacteria</taxon>
        <taxon>Pseudomonadati</taxon>
        <taxon>Verrucomicrobiota</taxon>
        <taxon>Verrucomicrobiia</taxon>
        <taxon>Verrucomicrobiales</taxon>
        <taxon>Akkermansiaceae</taxon>
        <taxon>Akkermansia</taxon>
    </lineage>
</organism>
<gene>
    <name evidence="3" type="ORF">M8N44_04050</name>
</gene>
<keyword evidence="2" id="KW-0472">Membrane</keyword>
<reference evidence="3 4" key="1">
    <citation type="submission" date="2022-03" db="EMBL/GenBank/DDBJ databases">
        <title>Taxonomic description of new species and reclassification of some bacterial strains.</title>
        <authorList>
            <person name="Ndongo S."/>
        </authorList>
    </citation>
    <scope>NUCLEOTIDE SEQUENCE [LARGE SCALE GENOMIC DNA]</scope>
    <source>
        <strain evidence="3 4">Marseille-P6666</strain>
    </source>
</reference>
<keyword evidence="1" id="KW-0175">Coiled coil</keyword>
<keyword evidence="2" id="KW-0812">Transmembrane</keyword>
<comment type="caution">
    <text evidence="3">The sequence shown here is derived from an EMBL/GenBank/DDBJ whole genome shotgun (WGS) entry which is preliminary data.</text>
</comment>
<evidence type="ECO:0000313" key="4">
    <source>
        <dbReference type="Proteomes" id="UP001202031"/>
    </source>
</evidence>
<evidence type="ECO:0008006" key="5">
    <source>
        <dbReference type="Google" id="ProtNLM"/>
    </source>
</evidence>
<keyword evidence="2" id="KW-1133">Transmembrane helix</keyword>
<feature type="transmembrane region" description="Helical" evidence="2">
    <location>
        <begin position="34"/>
        <end position="55"/>
    </location>
</feature>
<evidence type="ECO:0000256" key="2">
    <source>
        <dbReference type="SAM" id="Phobius"/>
    </source>
</evidence>
<evidence type="ECO:0000313" key="3">
    <source>
        <dbReference type="EMBL" id="MCL6656490.1"/>
    </source>
</evidence>
<accession>A0ABT0R5T2</accession>